<keyword evidence="3" id="KW-0963">Cytoplasm</keyword>
<comment type="catalytic activity">
    <reaction evidence="8">
        <text>N-terminal L-methionyl-L-isoleucyl-[protein] + acetyl-CoA = N-terminal N(alpha)-acetyl-L-methionyl-L-isoleucyl-[protein] + CoA + H(+)</text>
        <dbReference type="Rhea" id="RHEA:50524"/>
        <dbReference type="Rhea" id="RHEA-COMP:12713"/>
        <dbReference type="Rhea" id="RHEA-COMP:12714"/>
        <dbReference type="ChEBI" id="CHEBI:15378"/>
        <dbReference type="ChEBI" id="CHEBI:57287"/>
        <dbReference type="ChEBI" id="CHEBI:57288"/>
        <dbReference type="ChEBI" id="CHEBI:133379"/>
        <dbReference type="ChEBI" id="CHEBI:133380"/>
        <dbReference type="EC" id="2.3.1.256"/>
    </reaction>
</comment>
<evidence type="ECO:0000256" key="9">
    <source>
        <dbReference type="ARBA" id="ARBA00051225"/>
    </source>
</evidence>
<dbReference type="Pfam" id="PF00583">
    <property type="entry name" value="Acetyltransf_1"/>
    <property type="match status" value="1"/>
</dbReference>
<evidence type="ECO:0000256" key="8">
    <source>
        <dbReference type="ARBA" id="ARBA00050754"/>
    </source>
</evidence>
<comment type="subcellular location">
    <subcellularLocation>
        <location evidence="2">Cytoplasm</location>
    </subcellularLocation>
    <subcellularLocation>
        <location evidence="1">Nucleus</location>
    </subcellularLocation>
</comment>
<sequence length="489" mass="53350">MSSTKTKRLDEPSTILCHRSSSDRNYKISHDIAPVHVTAGQRLLHVSESSVSAMESKQKSAKVDASSGSTLIMPDGLSAPSTSVIHQKNQQAGISEVTSDLRDKLNLRNTNGVMNGIRMGTTDVEVHYSGVATSTTNTTTHSAAHLTSFAAIGSNSISVRSKITPSPLTNIANTTLFRNYNKANEIPLSPPHEPPPPPPSFRDIPPLSPPHEPPPPPPCEEPGGYQYIKSVASRAIGADSPCSSKSSHDGGTGVCNGHTVSEATSNTSIAASSEFSISSERSTDSSYSGARARTRHTSNSSSQSTQPRSDLDLSVASDAVLKTPEISVSPLPNSEDYLPVEYVNYENETQMASIMSLIQKDLSEPYSIYTYRYFIHNWPHLCFLALVNKEVIGAVVCKLDMHKKGTVRGYIAMLAVDQRYRKRKIGSNLVQQAMRAMAADDADEVVLETEITNQPALRLYQALGFVRDKRLFRYYLNGVDALRLKLWLR</sequence>
<comment type="catalytic activity">
    <reaction evidence="9">
        <text>N-terminal L-methionyl-L-leucyl-[protein] + acetyl-CoA = N-terminal N(alpha)-acetyl-L-methionyl-L-leucyl-[protein] + CoA + H(+)</text>
        <dbReference type="Rhea" id="RHEA:50520"/>
        <dbReference type="Rhea" id="RHEA-COMP:12711"/>
        <dbReference type="Rhea" id="RHEA-COMP:12712"/>
        <dbReference type="ChEBI" id="CHEBI:15378"/>
        <dbReference type="ChEBI" id="CHEBI:57287"/>
        <dbReference type="ChEBI" id="CHEBI:57288"/>
        <dbReference type="ChEBI" id="CHEBI:133377"/>
        <dbReference type="ChEBI" id="CHEBI:133378"/>
        <dbReference type="EC" id="2.3.1.256"/>
    </reaction>
</comment>
<dbReference type="EMBL" id="IACT01005803">
    <property type="protein sequence ID" value="LAC24946.1"/>
    <property type="molecule type" value="mRNA"/>
</dbReference>
<feature type="domain" description="N-acetyltransferase" evidence="17">
    <location>
        <begin position="340"/>
        <end position="489"/>
    </location>
</feature>
<feature type="region of interest" description="Disordered" evidence="16">
    <location>
        <begin position="184"/>
        <end position="225"/>
    </location>
</feature>
<feature type="compositionally biased region" description="Low complexity" evidence="16">
    <location>
        <begin position="270"/>
        <end position="288"/>
    </location>
</feature>
<evidence type="ECO:0000313" key="18">
    <source>
        <dbReference type="EMBL" id="LAB70841.1"/>
    </source>
</evidence>
<comment type="similarity">
    <text evidence="7">Belongs to the acetyltransferase family. MAK3 subfamily.</text>
</comment>
<dbReference type="InterPro" id="IPR044542">
    <property type="entry name" value="NAA30-like"/>
</dbReference>
<reference evidence="19" key="1">
    <citation type="submission" date="2017-11" db="EMBL/GenBank/DDBJ databases">
        <title>The sensing device of the deep-sea amphipod.</title>
        <authorList>
            <person name="Kobayashi H."/>
            <person name="Nagahama T."/>
            <person name="Arai W."/>
            <person name="Sasagawa Y."/>
            <person name="Umeda M."/>
            <person name="Hayashi T."/>
            <person name="Nikaido I."/>
            <person name="Watanabe H."/>
            <person name="Oguri K."/>
            <person name="Kitazato H."/>
            <person name="Fujioka K."/>
            <person name="Kido Y."/>
            <person name="Takami H."/>
        </authorList>
    </citation>
    <scope>NUCLEOTIDE SEQUENCE</scope>
    <source>
        <tissue evidence="19">Whole body</tissue>
    </source>
</reference>
<accession>A0A2P2IA00</accession>
<evidence type="ECO:0000256" key="15">
    <source>
        <dbReference type="ARBA" id="ARBA00078622"/>
    </source>
</evidence>
<evidence type="ECO:0000256" key="14">
    <source>
        <dbReference type="ARBA" id="ARBA00076746"/>
    </source>
</evidence>
<dbReference type="SUPFAM" id="SSF55729">
    <property type="entry name" value="Acyl-CoA N-acyltransferases (Nat)"/>
    <property type="match status" value="1"/>
</dbReference>
<evidence type="ECO:0000256" key="5">
    <source>
        <dbReference type="ARBA" id="ARBA00023242"/>
    </source>
</evidence>
<proteinExistence type="evidence at transcript level"/>
<dbReference type="GO" id="GO:0120518">
    <property type="term" value="F:protein N-terminal-methionine acetyltransferase activity"/>
    <property type="evidence" value="ECO:0007669"/>
    <property type="project" value="UniProtKB-EC"/>
</dbReference>
<evidence type="ECO:0000313" key="19">
    <source>
        <dbReference type="EMBL" id="LAC24946.1"/>
    </source>
</evidence>
<dbReference type="Gene3D" id="3.40.630.30">
    <property type="match status" value="1"/>
</dbReference>
<feature type="region of interest" description="Disordered" evidence="16">
    <location>
        <begin position="237"/>
        <end position="258"/>
    </location>
</feature>
<keyword evidence="6" id="KW-0012">Acyltransferase</keyword>
<evidence type="ECO:0000256" key="13">
    <source>
        <dbReference type="ARBA" id="ARBA00066994"/>
    </source>
</evidence>
<dbReference type="PANTHER" id="PTHR45896:SF1">
    <property type="entry name" value="N-ALPHA-ACETYLTRANSFERASE 30"/>
    <property type="match status" value="1"/>
</dbReference>
<evidence type="ECO:0000256" key="1">
    <source>
        <dbReference type="ARBA" id="ARBA00004123"/>
    </source>
</evidence>
<evidence type="ECO:0000259" key="17">
    <source>
        <dbReference type="PROSITE" id="PS51186"/>
    </source>
</evidence>
<evidence type="ECO:0000256" key="16">
    <source>
        <dbReference type="SAM" id="MobiDB-lite"/>
    </source>
</evidence>
<dbReference type="EC" id="2.3.1.256" evidence="13"/>
<organism evidence="18">
    <name type="scientific">Hirondellea gigas</name>
    <dbReference type="NCBI Taxonomy" id="1518452"/>
    <lineage>
        <taxon>Eukaryota</taxon>
        <taxon>Metazoa</taxon>
        <taxon>Ecdysozoa</taxon>
        <taxon>Arthropoda</taxon>
        <taxon>Crustacea</taxon>
        <taxon>Multicrustacea</taxon>
        <taxon>Malacostraca</taxon>
        <taxon>Eumalacostraca</taxon>
        <taxon>Peracarida</taxon>
        <taxon>Amphipoda</taxon>
        <taxon>Amphilochidea</taxon>
        <taxon>Lysianassida</taxon>
        <taxon>Lysianassidira</taxon>
        <taxon>Lysianassoidea</taxon>
        <taxon>Lysianassidae</taxon>
        <taxon>Hirondellea</taxon>
    </lineage>
</organism>
<keyword evidence="4 18" id="KW-0808">Transferase</keyword>
<name>A0A2P2IA00_9CRUS</name>
<dbReference type="PROSITE" id="PS51186">
    <property type="entry name" value="GNAT"/>
    <property type="match status" value="1"/>
</dbReference>
<comment type="catalytic activity">
    <reaction evidence="11">
        <text>N-terminal L-methionyl-L-phenylalanyl-[protein] + acetyl-CoA = N-terminal N(alpha)-acetyl-L-methionyl-L-phenylalanyl-[protein] + CoA + H(+)</text>
        <dbReference type="Rhea" id="RHEA:50528"/>
        <dbReference type="Rhea" id="RHEA-COMP:12715"/>
        <dbReference type="Rhea" id="RHEA-COMP:12716"/>
        <dbReference type="ChEBI" id="CHEBI:15378"/>
        <dbReference type="ChEBI" id="CHEBI:57287"/>
        <dbReference type="ChEBI" id="CHEBI:57288"/>
        <dbReference type="ChEBI" id="CHEBI:133382"/>
        <dbReference type="ChEBI" id="CHEBI:133383"/>
        <dbReference type="EC" id="2.3.1.256"/>
    </reaction>
</comment>
<evidence type="ECO:0000256" key="4">
    <source>
        <dbReference type="ARBA" id="ARBA00022679"/>
    </source>
</evidence>
<dbReference type="GO" id="GO:0031417">
    <property type="term" value="C:NatC complex"/>
    <property type="evidence" value="ECO:0007669"/>
    <property type="project" value="TreeGrafter"/>
</dbReference>
<dbReference type="PANTHER" id="PTHR45896">
    <property type="entry name" value="N-ALPHA-ACETYLTRANSFERASE 30"/>
    <property type="match status" value="1"/>
</dbReference>
<dbReference type="InterPro" id="IPR016181">
    <property type="entry name" value="Acyl_CoA_acyltransferase"/>
</dbReference>
<feature type="region of interest" description="Disordered" evidence="16">
    <location>
        <begin position="270"/>
        <end position="311"/>
    </location>
</feature>
<comment type="catalytic activity">
    <reaction evidence="12">
        <text>N-terminal L-methionyl-L-tryptophyl-[protein] + acetyl-CoA = N-terminal N(alpha)-acetyl-L-methionyl-L-tryptophyl-[protein] + CoA + H(+)</text>
        <dbReference type="Rhea" id="RHEA:50560"/>
        <dbReference type="Rhea" id="RHEA-COMP:12724"/>
        <dbReference type="Rhea" id="RHEA-COMP:12725"/>
        <dbReference type="ChEBI" id="CHEBI:15378"/>
        <dbReference type="ChEBI" id="CHEBI:57287"/>
        <dbReference type="ChEBI" id="CHEBI:57288"/>
        <dbReference type="ChEBI" id="CHEBI:133386"/>
        <dbReference type="ChEBI" id="CHEBI:133387"/>
        <dbReference type="EC" id="2.3.1.256"/>
    </reaction>
</comment>
<feature type="compositionally biased region" description="Low complexity" evidence="16">
    <location>
        <begin position="297"/>
        <end position="308"/>
    </location>
</feature>
<evidence type="ECO:0000256" key="6">
    <source>
        <dbReference type="ARBA" id="ARBA00023315"/>
    </source>
</evidence>
<dbReference type="EMBL" id="IACF01005255">
    <property type="protein sequence ID" value="LAB70841.1"/>
    <property type="molecule type" value="mRNA"/>
</dbReference>
<dbReference type="GO" id="GO:0005634">
    <property type="term" value="C:nucleus"/>
    <property type="evidence" value="ECO:0007669"/>
    <property type="project" value="UniProtKB-SubCell"/>
</dbReference>
<reference evidence="18" key="2">
    <citation type="journal article" date="2018" name="Biosci. Biotechnol. Biochem.">
        <title>Polysaccharide hydrolase of the hadal zone amphipods Hirondellea gigas.</title>
        <authorList>
            <person name="Kobayashi H."/>
            <person name="Nagahama T."/>
            <person name="Arai W."/>
            <person name="Sasagawa Y."/>
            <person name="Umeda M."/>
            <person name="Hayashi T."/>
            <person name="Nikaido I."/>
            <person name="Watanabe H."/>
            <person name="Oguri K."/>
            <person name="Kitazato H."/>
            <person name="Fujioka K."/>
            <person name="Kido Y."/>
            <person name="Takami H."/>
        </authorList>
    </citation>
    <scope>NUCLEOTIDE SEQUENCE</scope>
    <source>
        <tissue evidence="18">Whole body</tissue>
    </source>
</reference>
<evidence type="ECO:0000256" key="12">
    <source>
        <dbReference type="ARBA" id="ARBA00052477"/>
    </source>
</evidence>
<dbReference type="FunFam" id="3.40.630.30:FF:000010">
    <property type="entry name" value="Putative N-alpha-acetyltransferase 30"/>
    <property type="match status" value="1"/>
</dbReference>
<feature type="compositionally biased region" description="Pro residues" evidence="16">
    <location>
        <begin position="188"/>
        <end position="220"/>
    </location>
</feature>
<evidence type="ECO:0000256" key="2">
    <source>
        <dbReference type="ARBA" id="ARBA00004496"/>
    </source>
</evidence>
<protein>
    <recommendedName>
        <fullName evidence="13">N-terminal methionine N(alpha)-acetyltransferase NatC</fullName>
        <ecNumber evidence="13">2.3.1.256</ecNumber>
    </recommendedName>
    <alternativeName>
        <fullName evidence="14">N-acetyltransferase MAK3 homolog</fullName>
    </alternativeName>
    <alternativeName>
        <fullName evidence="15">NatC catalytic subunit</fullName>
    </alternativeName>
</protein>
<dbReference type="AlphaFoldDB" id="A0A2P2IA00"/>
<evidence type="ECO:0000256" key="7">
    <source>
        <dbReference type="ARBA" id="ARBA00024025"/>
    </source>
</evidence>
<comment type="catalytic activity">
    <reaction evidence="10">
        <text>N-terminal L-methionyl-L-tyrosyl-[protein] + acetyl-CoA = N-terminal N(alpha)-acetyl-L-methionyl-L-tyrosyl-[protein] + CoA + H(+)</text>
        <dbReference type="Rhea" id="RHEA:50532"/>
        <dbReference type="Rhea" id="RHEA-COMP:12717"/>
        <dbReference type="Rhea" id="RHEA-COMP:12718"/>
        <dbReference type="ChEBI" id="CHEBI:15378"/>
        <dbReference type="ChEBI" id="CHEBI:57287"/>
        <dbReference type="ChEBI" id="CHEBI:57288"/>
        <dbReference type="ChEBI" id="CHEBI:133384"/>
        <dbReference type="ChEBI" id="CHEBI:133385"/>
        <dbReference type="EC" id="2.3.1.256"/>
    </reaction>
</comment>
<evidence type="ECO:0000256" key="11">
    <source>
        <dbReference type="ARBA" id="ARBA00052362"/>
    </source>
</evidence>
<dbReference type="InterPro" id="IPR000182">
    <property type="entry name" value="GNAT_dom"/>
</dbReference>
<evidence type="ECO:0000256" key="10">
    <source>
        <dbReference type="ARBA" id="ARBA00052207"/>
    </source>
</evidence>
<keyword evidence="5" id="KW-0539">Nucleus</keyword>
<dbReference type="CDD" id="cd04301">
    <property type="entry name" value="NAT_SF"/>
    <property type="match status" value="1"/>
</dbReference>
<evidence type="ECO:0000256" key="3">
    <source>
        <dbReference type="ARBA" id="ARBA00022490"/>
    </source>
</evidence>